<reference evidence="3" key="2">
    <citation type="journal article" date="2019" name="IMA Fungus">
        <title>Genome sequencing and comparison of five Tilletia species to identify candidate genes for the detection of regulated species infecting wheat.</title>
        <authorList>
            <person name="Nguyen H.D.T."/>
            <person name="Sultana T."/>
            <person name="Kesanakurti P."/>
            <person name="Hambleton S."/>
        </authorList>
    </citation>
    <scope>NUCLEOTIDE SEQUENCE</scope>
    <source>
        <strain evidence="3">DAOMC 238032</strain>
    </source>
</reference>
<protein>
    <submittedName>
        <fullName evidence="3">Uncharacterized protein</fullName>
    </submittedName>
</protein>
<gene>
    <name evidence="3" type="ORF">A4X03_0g5761</name>
    <name evidence="2" type="ORF">JKIAZH3_G9003</name>
</gene>
<reference evidence="2" key="3">
    <citation type="submission" date="2020-10" db="EMBL/GenBank/DDBJ databases">
        <authorList>
            <person name="Sedaghatjoo S."/>
        </authorList>
    </citation>
    <scope>NUCLEOTIDE SEQUENCE</scope>
    <source>
        <strain evidence="2">AZH3</strain>
    </source>
</reference>
<evidence type="ECO:0000256" key="1">
    <source>
        <dbReference type="SAM" id="MobiDB-lite"/>
    </source>
</evidence>
<evidence type="ECO:0000313" key="2">
    <source>
        <dbReference type="EMBL" id="CAD6941334.1"/>
    </source>
</evidence>
<sequence length="219" mass="23266">MSDLSNSPEASPAKRPLEDAADPAARKKRARTSTSSVKCDAKSVLAMDDAAIGELSQANAITCLINLKSAYAQLQEEHAAAIKKAASSRAAPAASSSTAAPVWTPAKVAEAAQKIRKNTAAAIKKQMKWQPSCKKGTTKWSISVLAPTVEVLKAVFGFPATDKEVKLKKLTMEEFERAFGCIEVSIRYGSLEITGTTVTLRWSAETSQFSLSGTYGVPA</sequence>
<feature type="region of interest" description="Disordered" evidence="1">
    <location>
        <begin position="1"/>
        <end position="34"/>
    </location>
</feature>
<name>A0A177V6V8_9BASI</name>
<evidence type="ECO:0000313" key="4">
    <source>
        <dbReference type="Proteomes" id="UP000077671"/>
    </source>
</evidence>
<comment type="caution">
    <text evidence="3">The sequence shown here is derived from an EMBL/GenBank/DDBJ whole genome shotgun (WGS) entry which is preliminary data.</text>
</comment>
<dbReference type="Proteomes" id="UP000077671">
    <property type="component" value="Unassembled WGS sequence"/>
</dbReference>
<dbReference type="EMBL" id="LWDD02000967">
    <property type="protein sequence ID" value="KAE8254150.1"/>
    <property type="molecule type" value="Genomic_DNA"/>
</dbReference>
<evidence type="ECO:0000313" key="3">
    <source>
        <dbReference type="EMBL" id="KAE8254150.1"/>
    </source>
</evidence>
<accession>A0A177V6V8</accession>
<dbReference type="Proteomes" id="UP000836402">
    <property type="component" value="Unassembled WGS sequence"/>
</dbReference>
<evidence type="ECO:0000313" key="5">
    <source>
        <dbReference type="Proteomes" id="UP000836402"/>
    </source>
</evidence>
<reference evidence="3" key="1">
    <citation type="submission" date="2016-04" db="EMBL/GenBank/DDBJ databases">
        <authorList>
            <person name="Nguyen H.D."/>
            <person name="Kesanakurti P."/>
            <person name="Cullis J."/>
            <person name="Levesque C.A."/>
            <person name="Hambleton S."/>
        </authorList>
    </citation>
    <scope>NUCLEOTIDE SEQUENCE</scope>
    <source>
        <strain evidence="3">DAOMC 238032</strain>
    </source>
</reference>
<dbReference type="AlphaFoldDB" id="A0A177V6V8"/>
<dbReference type="EMBL" id="CAJHJG010004472">
    <property type="protein sequence ID" value="CAD6941334.1"/>
    <property type="molecule type" value="Genomic_DNA"/>
</dbReference>
<organism evidence="3 4">
    <name type="scientific">Tilletia caries</name>
    <name type="common">wheat bunt fungus</name>
    <dbReference type="NCBI Taxonomy" id="13290"/>
    <lineage>
        <taxon>Eukaryota</taxon>
        <taxon>Fungi</taxon>
        <taxon>Dikarya</taxon>
        <taxon>Basidiomycota</taxon>
        <taxon>Ustilaginomycotina</taxon>
        <taxon>Exobasidiomycetes</taxon>
        <taxon>Tilletiales</taxon>
        <taxon>Tilletiaceae</taxon>
        <taxon>Tilletia</taxon>
    </lineage>
</organism>
<keyword evidence="5" id="KW-1185">Reference proteome</keyword>
<proteinExistence type="predicted"/>